<organism evidence="1 2">
    <name type="scientific">Ottowia thiooxydans</name>
    <dbReference type="NCBI Taxonomy" id="219182"/>
    <lineage>
        <taxon>Bacteria</taxon>
        <taxon>Pseudomonadati</taxon>
        <taxon>Pseudomonadota</taxon>
        <taxon>Betaproteobacteria</taxon>
        <taxon>Burkholderiales</taxon>
        <taxon>Comamonadaceae</taxon>
        <taxon>Ottowia</taxon>
    </lineage>
</organism>
<proteinExistence type="predicted"/>
<dbReference type="EMBL" id="JBEPSH010000008">
    <property type="protein sequence ID" value="MET4579223.1"/>
    <property type="molecule type" value="Genomic_DNA"/>
</dbReference>
<reference evidence="1 2" key="1">
    <citation type="submission" date="2024-06" db="EMBL/GenBank/DDBJ databases">
        <title>Sorghum-associated microbial communities from plants grown in Nebraska, USA.</title>
        <authorList>
            <person name="Schachtman D."/>
        </authorList>
    </citation>
    <scope>NUCLEOTIDE SEQUENCE [LARGE SCALE GENOMIC DNA]</scope>
    <source>
        <strain evidence="1 2">2709</strain>
    </source>
</reference>
<evidence type="ECO:0000313" key="2">
    <source>
        <dbReference type="Proteomes" id="UP001549320"/>
    </source>
</evidence>
<gene>
    <name evidence="1" type="ORF">ABIE13_004346</name>
</gene>
<comment type="caution">
    <text evidence="1">The sequence shown here is derived from an EMBL/GenBank/DDBJ whole genome shotgun (WGS) entry which is preliminary data.</text>
</comment>
<name>A0ABV2QF92_9BURK</name>
<sequence>MHGRRWWYWQPAPTIGALRSSGRAVRPDFVHALVSFQACAMRKEIRVRSNARSPCSKHASIDLDEHAFFGLHNIGRTCDLLAGSIKRTDLPKVVLSISVPLPYF</sequence>
<keyword evidence="2" id="KW-1185">Reference proteome</keyword>
<accession>A0ABV2QF92</accession>
<dbReference type="Proteomes" id="UP001549320">
    <property type="component" value="Unassembled WGS sequence"/>
</dbReference>
<evidence type="ECO:0000313" key="1">
    <source>
        <dbReference type="EMBL" id="MET4579223.1"/>
    </source>
</evidence>
<protein>
    <submittedName>
        <fullName evidence="1">Uncharacterized protein</fullName>
    </submittedName>
</protein>